<evidence type="ECO:0000256" key="4">
    <source>
        <dbReference type="ARBA" id="ARBA00022989"/>
    </source>
</evidence>
<keyword evidence="7" id="KW-0675">Receptor</keyword>
<proteinExistence type="predicted"/>
<feature type="region of interest" description="Disordered" evidence="9">
    <location>
        <begin position="1"/>
        <end position="21"/>
    </location>
</feature>
<dbReference type="Pfam" id="PF00001">
    <property type="entry name" value="7tm_1"/>
    <property type="match status" value="1"/>
</dbReference>
<dbReference type="AlphaFoldDB" id="A0A915L3S7"/>
<dbReference type="Proteomes" id="UP000887565">
    <property type="component" value="Unplaced"/>
</dbReference>
<feature type="domain" description="G-protein coupled receptors family 1 profile" evidence="11">
    <location>
        <begin position="116"/>
        <end position="219"/>
    </location>
</feature>
<evidence type="ECO:0000256" key="1">
    <source>
        <dbReference type="ARBA" id="ARBA00004651"/>
    </source>
</evidence>
<reference evidence="13" key="1">
    <citation type="submission" date="2022-11" db="UniProtKB">
        <authorList>
            <consortium name="WormBaseParasite"/>
        </authorList>
    </citation>
    <scope>IDENTIFICATION</scope>
</reference>
<protein>
    <submittedName>
        <fullName evidence="13">G-protein coupled receptors family 1 profile domain-containing protein</fullName>
    </submittedName>
</protein>
<keyword evidence="6 10" id="KW-0472">Membrane</keyword>
<evidence type="ECO:0000313" key="13">
    <source>
        <dbReference type="WBParaSite" id="nRc.2.0.1.t45750-RA"/>
    </source>
</evidence>
<evidence type="ECO:0000256" key="2">
    <source>
        <dbReference type="ARBA" id="ARBA00022475"/>
    </source>
</evidence>
<dbReference type="Gene3D" id="1.20.1070.10">
    <property type="entry name" value="Rhodopsin 7-helix transmembrane proteins"/>
    <property type="match status" value="1"/>
</dbReference>
<dbReference type="WBParaSite" id="nRc.2.0.1.t45750-RA">
    <property type="protein sequence ID" value="nRc.2.0.1.t45750-RA"/>
    <property type="gene ID" value="nRc.2.0.1.g45750"/>
</dbReference>
<dbReference type="PROSITE" id="PS50262">
    <property type="entry name" value="G_PROTEIN_RECEP_F1_2"/>
    <property type="match status" value="1"/>
</dbReference>
<sequence length="554" mass="63454">LLFQDSSRQNNKSKNNTNLTSQDQWWADPLLKTIENDMADPNVKEELSGDEMEELQSQDNFEIGGSGSPKCSDSCQRGLPKNVVRTQQSTANVSLKPRSTIKRYFASSIVVVLRKPRTVLRQRRLTQAKLIQNVRIRAIAVATKLKSKERGVIRKETRATKLVLIVMCAFLLCYLPFFTTNVVKIFKLWSNTWNDRWEHLFIVFTWLGYSNSCLNPIIYSIFNKKFRQTFFKTFGFWRRSDEEKISSGAGRRCRRRHGRQRQLLTTTIFSPNNVTTLKSYLPRVENTTKFSSDEKRNSSVKIESEQKLLVVDEEPKSVVIDTRNQKRGIPVSVSFLEPNWATSSPENIVKSLPDLHNLNTNIRDEGHILRQDLPIPVATNDISDNFHYLESLQERQTMGLGLSLIASCNSHYYCDIFLHQIHCRLALPVFSPHSIVRNTIPSSDLQTHTSDFNDFLEADKASRDVDAKWPAHSWHSPSNYHNFGKYSNDNWQVPPNVPHWYNQPDGGVILRGTAGFLTPYIYGPINSGGGFAGIQFDKNRLAPTVPPIPKFSRF</sequence>
<evidence type="ECO:0000256" key="8">
    <source>
        <dbReference type="ARBA" id="ARBA00023224"/>
    </source>
</evidence>
<feature type="transmembrane region" description="Helical" evidence="10">
    <location>
        <begin position="162"/>
        <end position="179"/>
    </location>
</feature>
<dbReference type="GO" id="GO:0004930">
    <property type="term" value="F:G protein-coupled receptor activity"/>
    <property type="evidence" value="ECO:0007669"/>
    <property type="project" value="UniProtKB-KW"/>
</dbReference>
<keyword evidence="5" id="KW-0297">G-protein coupled receptor</keyword>
<evidence type="ECO:0000256" key="6">
    <source>
        <dbReference type="ARBA" id="ARBA00023136"/>
    </source>
</evidence>
<keyword evidence="3 10" id="KW-0812">Transmembrane</keyword>
<evidence type="ECO:0000256" key="5">
    <source>
        <dbReference type="ARBA" id="ARBA00023040"/>
    </source>
</evidence>
<evidence type="ECO:0000256" key="10">
    <source>
        <dbReference type="SAM" id="Phobius"/>
    </source>
</evidence>
<evidence type="ECO:0000313" key="12">
    <source>
        <dbReference type="Proteomes" id="UP000887565"/>
    </source>
</evidence>
<dbReference type="InterPro" id="IPR000276">
    <property type="entry name" value="GPCR_Rhodpsn"/>
</dbReference>
<organism evidence="12 13">
    <name type="scientific">Romanomermis culicivorax</name>
    <name type="common">Nematode worm</name>
    <dbReference type="NCBI Taxonomy" id="13658"/>
    <lineage>
        <taxon>Eukaryota</taxon>
        <taxon>Metazoa</taxon>
        <taxon>Ecdysozoa</taxon>
        <taxon>Nematoda</taxon>
        <taxon>Enoplea</taxon>
        <taxon>Dorylaimia</taxon>
        <taxon>Mermithida</taxon>
        <taxon>Mermithoidea</taxon>
        <taxon>Mermithidae</taxon>
        <taxon>Romanomermis</taxon>
    </lineage>
</organism>
<evidence type="ECO:0000256" key="3">
    <source>
        <dbReference type="ARBA" id="ARBA00022692"/>
    </source>
</evidence>
<evidence type="ECO:0000256" key="7">
    <source>
        <dbReference type="ARBA" id="ARBA00023170"/>
    </source>
</evidence>
<name>A0A915L3S7_ROMCU</name>
<feature type="transmembrane region" description="Helical" evidence="10">
    <location>
        <begin position="199"/>
        <end position="222"/>
    </location>
</feature>
<evidence type="ECO:0000256" key="9">
    <source>
        <dbReference type="SAM" id="MobiDB-lite"/>
    </source>
</evidence>
<keyword evidence="8" id="KW-0807">Transducer</keyword>
<dbReference type="SUPFAM" id="SSF81321">
    <property type="entry name" value="Family A G protein-coupled receptor-like"/>
    <property type="match status" value="1"/>
</dbReference>
<dbReference type="GO" id="GO:0005886">
    <property type="term" value="C:plasma membrane"/>
    <property type="evidence" value="ECO:0007669"/>
    <property type="project" value="UniProtKB-SubCell"/>
</dbReference>
<keyword evidence="4 10" id="KW-1133">Transmembrane helix</keyword>
<evidence type="ECO:0000259" key="11">
    <source>
        <dbReference type="PROSITE" id="PS50262"/>
    </source>
</evidence>
<feature type="compositionally biased region" description="Low complexity" evidence="9">
    <location>
        <begin position="9"/>
        <end position="21"/>
    </location>
</feature>
<keyword evidence="12" id="KW-1185">Reference proteome</keyword>
<dbReference type="PRINTS" id="PR00237">
    <property type="entry name" value="GPCRRHODOPSN"/>
</dbReference>
<dbReference type="PANTHER" id="PTHR24248">
    <property type="entry name" value="ADRENERGIC RECEPTOR-RELATED G-PROTEIN COUPLED RECEPTOR"/>
    <property type="match status" value="1"/>
</dbReference>
<accession>A0A915L3S7</accession>
<comment type="subcellular location">
    <subcellularLocation>
        <location evidence="1">Cell membrane</location>
        <topology evidence="1">Multi-pass membrane protein</topology>
    </subcellularLocation>
</comment>
<keyword evidence="2" id="KW-1003">Cell membrane</keyword>
<dbReference type="InterPro" id="IPR017452">
    <property type="entry name" value="GPCR_Rhodpsn_7TM"/>
</dbReference>